<comment type="subcellular location">
    <subcellularLocation>
        <location evidence="1 8">Cell membrane</location>
        <topology evidence="1 8">Multi-pass membrane protein</topology>
    </subcellularLocation>
</comment>
<dbReference type="Pfam" id="PF01925">
    <property type="entry name" value="TauE"/>
    <property type="match status" value="1"/>
</dbReference>
<evidence type="ECO:0000256" key="4">
    <source>
        <dbReference type="ARBA" id="ARBA00022475"/>
    </source>
</evidence>
<keyword evidence="3" id="KW-0813">Transport</keyword>
<evidence type="ECO:0000256" key="7">
    <source>
        <dbReference type="ARBA" id="ARBA00023136"/>
    </source>
</evidence>
<name>A0A1I5ZNL6_9GAMM</name>
<feature type="transmembrane region" description="Helical" evidence="8">
    <location>
        <begin position="30"/>
        <end position="50"/>
    </location>
</feature>
<organism evidence="9 10">
    <name type="scientific">Halopseudomonas formosensis</name>
    <dbReference type="NCBI Taxonomy" id="1002526"/>
    <lineage>
        <taxon>Bacteria</taxon>
        <taxon>Pseudomonadati</taxon>
        <taxon>Pseudomonadota</taxon>
        <taxon>Gammaproteobacteria</taxon>
        <taxon>Pseudomonadales</taxon>
        <taxon>Pseudomonadaceae</taxon>
        <taxon>Halopseudomonas</taxon>
    </lineage>
</organism>
<evidence type="ECO:0000256" key="5">
    <source>
        <dbReference type="ARBA" id="ARBA00022692"/>
    </source>
</evidence>
<keyword evidence="5 8" id="KW-0812">Transmembrane</keyword>
<evidence type="ECO:0000256" key="3">
    <source>
        <dbReference type="ARBA" id="ARBA00022448"/>
    </source>
</evidence>
<keyword evidence="6 8" id="KW-1133">Transmembrane helix</keyword>
<proteinExistence type="inferred from homology"/>
<evidence type="ECO:0000313" key="10">
    <source>
        <dbReference type="Proteomes" id="UP000242815"/>
    </source>
</evidence>
<keyword evidence="4 8" id="KW-1003">Cell membrane</keyword>
<evidence type="ECO:0000313" key="9">
    <source>
        <dbReference type="EMBL" id="SFQ58032.1"/>
    </source>
</evidence>
<dbReference type="STRING" id="1002526.SAMN05216578_101172"/>
<dbReference type="GO" id="GO:0005886">
    <property type="term" value="C:plasma membrane"/>
    <property type="evidence" value="ECO:0007669"/>
    <property type="project" value="UniProtKB-SubCell"/>
</dbReference>
<dbReference type="AlphaFoldDB" id="A0A1I5ZNL6"/>
<dbReference type="InterPro" id="IPR052017">
    <property type="entry name" value="TSUP"/>
</dbReference>
<evidence type="ECO:0000256" key="6">
    <source>
        <dbReference type="ARBA" id="ARBA00022989"/>
    </source>
</evidence>
<evidence type="ECO:0000256" key="2">
    <source>
        <dbReference type="ARBA" id="ARBA00009142"/>
    </source>
</evidence>
<sequence>MMDPWLWIGLFVLLSYTVEAVTGFGSLVIALALGALLLPVAELLPVLVPLNVLMSGSLVLRHRRQLHGALLLRVILPLMLLGTLAGFALQQWLADDLLKGLLGILMLWFAGRELWRLRRGRPARPHPPWLNRLLTLGAGLTHGLFASGGPLLVYALAGTQLDKRRLRATLLCVWFSLNACLSLMLLMQGKLVPALPRLPWFIPLLVLGMLVGEYLHHRVNEQRFRQLVYGLLLVTGTILTLQSL</sequence>
<keyword evidence="7 8" id="KW-0472">Membrane</keyword>
<dbReference type="InterPro" id="IPR002781">
    <property type="entry name" value="TM_pro_TauE-like"/>
</dbReference>
<feature type="transmembrane region" description="Helical" evidence="8">
    <location>
        <begin position="70"/>
        <end position="91"/>
    </location>
</feature>
<feature type="transmembrane region" description="Helical" evidence="8">
    <location>
        <begin position="168"/>
        <end position="186"/>
    </location>
</feature>
<reference evidence="9 10" key="1">
    <citation type="submission" date="2016-10" db="EMBL/GenBank/DDBJ databases">
        <authorList>
            <person name="de Groot N.N."/>
        </authorList>
    </citation>
    <scope>NUCLEOTIDE SEQUENCE [LARGE SCALE GENOMIC DNA]</scope>
    <source>
        <strain evidence="9 10">JCM 18415</strain>
    </source>
</reference>
<feature type="transmembrane region" description="Helical" evidence="8">
    <location>
        <begin position="198"/>
        <end position="215"/>
    </location>
</feature>
<gene>
    <name evidence="9" type="ORF">SAMN05216578_101172</name>
</gene>
<protein>
    <recommendedName>
        <fullName evidence="8">Probable membrane transporter protein</fullName>
    </recommendedName>
</protein>
<comment type="similarity">
    <text evidence="2 8">Belongs to the 4-toluene sulfonate uptake permease (TSUP) (TC 2.A.102) family.</text>
</comment>
<evidence type="ECO:0000256" key="1">
    <source>
        <dbReference type="ARBA" id="ARBA00004651"/>
    </source>
</evidence>
<dbReference type="EMBL" id="FOYD01000001">
    <property type="protein sequence ID" value="SFQ58032.1"/>
    <property type="molecule type" value="Genomic_DNA"/>
</dbReference>
<dbReference type="PANTHER" id="PTHR30269">
    <property type="entry name" value="TRANSMEMBRANE PROTEIN YFCA"/>
    <property type="match status" value="1"/>
</dbReference>
<dbReference type="OrthoDB" id="7843147at2"/>
<dbReference type="PANTHER" id="PTHR30269:SF37">
    <property type="entry name" value="MEMBRANE TRANSPORTER PROTEIN"/>
    <property type="match status" value="1"/>
</dbReference>
<accession>A0A1I5ZNL6</accession>
<evidence type="ECO:0000256" key="8">
    <source>
        <dbReference type="RuleBase" id="RU363041"/>
    </source>
</evidence>
<dbReference type="Proteomes" id="UP000242815">
    <property type="component" value="Unassembled WGS sequence"/>
</dbReference>